<gene>
    <name evidence="2" type="ORF">DCAR_0522349</name>
</gene>
<proteinExistence type="predicted"/>
<reference evidence="2" key="1">
    <citation type="journal article" date="2016" name="Nat. Genet.">
        <title>A high-quality carrot genome assembly provides new insights into carotenoid accumulation and asterid genome evolution.</title>
        <authorList>
            <person name="Iorizzo M."/>
            <person name="Ellison S."/>
            <person name="Senalik D."/>
            <person name="Zeng P."/>
            <person name="Satapoomin P."/>
            <person name="Huang J."/>
            <person name="Bowman M."/>
            <person name="Iovene M."/>
            <person name="Sanseverino W."/>
            <person name="Cavagnaro P."/>
            <person name="Yildiz M."/>
            <person name="Macko-Podgorni A."/>
            <person name="Moranska E."/>
            <person name="Grzebelus E."/>
            <person name="Grzebelus D."/>
            <person name="Ashrafi H."/>
            <person name="Zheng Z."/>
            <person name="Cheng S."/>
            <person name="Spooner D."/>
            <person name="Van Deynze A."/>
            <person name="Simon P."/>
        </authorList>
    </citation>
    <scope>NUCLEOTIDE SEQUENCE</scope>
    <source>
        <tissue evidence="2">Leaf</tissue>
    </source>
</reference>
<keyword evidence="3" id="KW-1185">Reference proteome</keyword>
<keyword evidence="1" id="KW-0472">Membrane</keyword>
<evidence type="ECO:0000313" key="2">
    <source>
        <dbReference type="EMBL" id="WOH02959.1"/>
    </source>
</evidence>
<dbReference type="AlphaFoldDB" id="A0AAF1B1D8"/>
<reference evidence="2" key="2">
    <citation type="submission" date="2022-03" db="EMBL/GenBank/DDBJ databases">
        <title>Draft title - Genomic analysis of global carrot germplasm unveils the trajectory of domestication and the origin of high carotenoid orange carrot.</title>
        <authorList>
            <person name="Iorizzo M."/>
            <person name="Ellison S."/>
            <person name="Senalik D."/>
            <person name="Macko-Podgorni A."/>
            <person name="Grzebelus D."/>
            <person name="Bostan H."/>
            <person name="Rolling W."/>
            <person name="Curaba J."/>
            <person name="Simon P."/>
        </authorList>
    </citation>
    <scope>NUCLEOTIDE SEQUENCE</scope>
    <source>
        <tissue evidence="2">Leaf</tissue>
    </source>
</reference>
<keyword evidence="1" id="KW-1133">Transmembrane helix</keyword>
<evidence type="ECO:0000313" key="3">
    <source>
        <dbReference type="Proteomes" id="UP000077755"/>
    </source>
</evidence>
<protein>
    <submittedName>
        <fullName evidence="2">Uncharacterized protein</fullName>
    </submittedName>
</protein>
<keyword evidence="1" id="KW-0812">Transmembrane</keyword>
<sequence length="43" mass="5081">MVERSLSMREVRGSIPRISILFFACSHFLQIHFVSILGWICNW</sequence>
<accession>A0AAF1B1D8</accession>
<organism evidence="2 3">
    <name type="scientific">Daucus carota subsp. sativus</name>
    <name type="common">Carrot</name>
    <dbReference type="NCBI Taxonomy" id="79200"/>
    <lineage>
        <taxon>Eukaryota</taxon>
        <taxon>Viridiplantae</taxon>
        <taxon>Streptophyta</taxon>
        <taxon>Embryophyta</taxon>
        <taxon>Tracheophyta</taxon>
        <taxon>Spermatophyta</taxon>
        <taxon>Magnoliopsida</taxon>
        <taxon>eudicotyledons</taxon>
        <taxon>Gunneridae</taxon>
        <taxon>Pentapetalae</taxon>
        <taxon>asterids</taxon>
        <taxon>campanulids</taxon>
        <taxon>Apiales</taxon>
        <taxon>Apiaceae</taxon>
        <taxon>Apioideae</taxon>
        <taxon>Scandiceae</taxon>
        <taxon>Daucinae</taxon>
        <taxon>Daucus</taxon>
        <taxon>Daucus sect. Daucus</taxon>
    </lineage>
</organism>
<evidence type="ECO:0000256" key="1">
    <source>
        <dbReference type="SAM" id="Phobius"/>
    </source>
</evidence>
<dbReference type="EMBL" id="CP093347">
    <property type="protein sequence ID" value="WOH02959.1"/>
    <property type="molecule type" value="Genomic_DNA"/>
</dbReference>
<dbReference type="Proteomes" id="UP000077755">
    <property type="component" value="Chromosome 5"/>
</dbReference>
<feature type="transmembrane region" description="Helical" evidence="1">
    <location>
        <begin position="20"/>
        <end position="40"/>
    </location>
</feature>
<name>A0AAF1B1D8_DAUCS</name>